<evidence type="ECO:0008006" key="5">
    <source>
        <dbReference type="Google" id="ProtNLM"/>
    </source>
</evidence>
<protein>
    <recommendedName>
        <fullName evidence="5">DUF4218 domain-containing protein</fullName>
    </recommendedName>
</protein>
<feature type="domain" description="DUF4216" evidence="1">
    <location>
        <begin position="219"/>
        <end position="293"/>
    </location>
</feature>
<evidence type="ECO:0000313" key="4">
    <source>
        <dbReference type="Proteomes" id="UP001341281"/>
    </source>
</evidence>
<dbReference type="AlphaFoldDB" id="A0AAQ3PSW8"/>
<dbReference type="InterPro" id="IPR025452">
    <property type="entry name" value="DUF4218"/>
</dbReference>
<evidence type="ECO:0000313" key="3">
    <source>
        <dbReference type="EMBL" id="WVZ53293.1"/>
    </source>
</evidence>
<keyword evidence="4" id="KW-1185">Reference proteome</keyword>
<feature type="non-terminal residue" evidence="3">
    <location>
        <position position="293"/>
    </location>
</feature>
<name>A0AAQ3PSW8_PASNO</name>
<evidence type="ECO:0000259" key="2">
    <source>
        <dbReference type="Pfam" id="PF13960"/>
    </source>
</evidence>
<dbReference type="Pfam" id="PF13960">
    <property type="entry name" value="DUF4218"/>
    <property type="match status" value="1"/>
</dbReference>
<feature type="domain" description="DUF4218" evidence="2">
    <location>
        <begin position="1"/>
        <end position="76"/>
    </location>
</feature>
<dbReference type="Proteomes" id="UP001341281">
    <property type="component" value="Chromosome 01"/>
</dbReference>
<accession>A0AAQ3PSW8</accession>
<organism evidence="3 4">
    <name type="scientific">Paspalum notatum var. saurae</name>
    <dbReference type="NCBI Taxonomy" id="547442"/>
    <lineage>
        <taxon>Eukaryota</taxon>
        <taxon>Viridiplantae</taxon>
        <taxon>Streptophyta</taxon>
        <taxon>Embryophyta</taxon>
        <taxon>Tracheophyta</taxon>
        <taxon>Spermatophyta</taxon>
        <taxon>Magnoliopsida</taxon>
        <taxon>Liliopsida</taxon>
        <taxon>Poales</taxon>
        <taxon>Poaceae</taxon>
        <taxon>PACMAD clade</taxon>
        <taxon>Panicoideae</taxon>
        <taxon>Andropogonodae</taxon>
        <taxon>Paspaleae</taxon>
        <taxon>Paspalinae</taxon>
        <taxon>Paspalum</taxon>
    </lineage>
</organism>
<dbReference type="InterPro" id="IPR025312">
    <property type="entry name" value="DUF4216"/>
</dbReference>
<gene>
    <name evidence="3" type="ORF">U9M48_004259</name>
</gene>
<dbReference type="EMBL" id="CP144745">
    <property type="protein sequence ID" value="WVZ53293.1"/>
    <property type="molecule type" value="Genomic_DNA"/>
</dbReference>
<dbReference type="PANTHER" id="PTHR48258:SF15">
    <property type="entry name" value="OS02G0543900 PROTEIN"/>
    <property type="match status" value="1"/>
</dbReference>
<dbReference type="Pfam" id="PF13952">
    <property type="entry name" value="DUF4216"/>
    <property type="match status" value="1"/>
</dbReference>
<dbReference type="PANTHER" id="PTHR48258">
    <property type="entry name" value="DUF4218 DOMAIN-CONTAINING PROTEIN-RELATED"/>
    <property type="match status" value="1"/>
</dbReference>
<evidence type="ECO:0000259" key="1">
    <source>
        <dbReference type="Pfam" id="PF13952"/>
    </source>
</evidence>
<sequence length="293" mass="33996">MIHLIVHLVEEVKLGGPIHYRWMYPMERFFVRLKALVKNRAHLEGSIGEGYRLEECMTFCSRFLEGNTRFTRPSRNPEPSDKTKEMSLFDNASEPIGKATNVNQFDSQLLIQSHHYVLWHCDELEEFRQEFVDGQKSNLCGSTNLSPSFIDKLINEHFADWLEKKIILGDGGGISKRVRALAAKPSRCGVRYSGYIINGFRFHTMSHEAARLTQNSDIIELSYGVYKVVLFKCDWYDVHHRAGLRKDDFGFTLVNFSRRIHIGEKLEHDPFVFSSQVEQVFYVEDPKAKGWNI</sequence>
<reference evidence="3 4" key="1">
    <citation type="submission" date="2024-02" db="EMBL/GenBank/DDBJ databases">
        <title>High-quality chromosome-scale genome assembly of Pensacola bahiagrass (Paspalum notatum Flugge var. saurae).</title>
        <authorList>
            <person name="Vega J.M."/>
            <person name="Podio M."/>
            <person name="Orjuela J."/>
            <person name="Siena L.A."/>
            <person name="Pessino S.C."/>
            <person name="Combes M.C."/>
            <person name="Mariac C."/>
            <person name="Albertini E."/>
            <person name="Pupilli F."/>
            <person name="Ortiz J.P.A."/>
            <person name="Leblanc O."/>
        </authorList>
    </citation>
    <scope>NUCLEOTIDE SEQUENCE [LARGE SCALE GENOMIC DNA]</scope>
    <source>
        <strain evidence="3">R1</strain>
        <tissue evidence="3">Leaf</tissue>
    </source>
</reference>
<proteinExistence type="predicted"/>